<evidence type="ECO:0000313" key="2">
    <source>
        <dbReference type="EMBL" id="CAB4182549.1"/>
    </source>
</evidence>
<proteinExistence type="predicted"/>
<gene>
    <name evidence="2" type="ORF">UFOVP1083_6</name>
    <name evidence="3" type="ORF">UFOVP1327_47</name>
</gene>
<protein>
    <recommendedName>
        <fullName evidence="4">VWFA domain containing protein</fullName>
    </recommendedName>
</protein>
<accession>A0A6J5S098</accession>
<dbReference type="EMBL" id="LR797277">
    <property type="protein sequence ID" value="CAB4199498.1"/>
    <property type="molecule type" value="Genomic_DNA"/>
</dbReference>
<reference evidence="3" key="1">
    <citation type="submission" date="2020-05" db="EMBL/GenBank/DDBJ databases">
        <authorList>
            <person name="Chiriac C."/>
            <person name="Salcher M."/>
            <person name="Ghai R."/>
            <person name="Kavagutti S V."/>
        </authorList>
    </citation>
    <scope>NUCLEOTIDE SEQUENCE</scope>
</reference>
<evidence type="ECO:0000313" key="3">
    <source>
        <dbReference type="EMBL" id="CAB4199498.1"/>
    </source>
</evidence>
<feature type="compositionally biased region" description="Basic and acidic residues" evidence="1">
    <location>
        <begin position="247"/>
        <end position="264"/>
    </location>
</feature>
<feature type="region of interest" description="Disordered" evidence="1">
    <location>
        <begin position="235"/>
        <end position="264"/>
    </location>
</feature>
<sequence length="482" mass="54277">MSNENNLRVASPEWVISGRGDALVESQLQGGWGSNSAPLSRGASSVDFSHREITVPAGDSPAEIAVRTHELLHARISPVSVPPQLLSQFGLTSSAVRLAEELRVNTLGSFLHEKTRGDVSTRAMKDGSEKGIADDAVENSRWQAALSIFLNTYQTDEFKNVKRRLRRKEEWREPLSIVEKDLKKLLHWHRVGRLIDNTMPTNYTWVDARDRSESSALLGYGFINLTLPLAQQIDDWLEHPPTPPQPKGDEVPRKNRRPISDGHGTKWEELRFGMTSLTETTTTFIGKRKRPAMMGKYPSRPDRLLTDPERRIFRETVRGEGGIVVFDCSGSMSVTHKDLRAVTKKFAGATVVAYTQRGDHEANAWVLARNQRMVSEHEFADIDLNHGNGVDGPILRWAIRQKKTPKDFIVWVSDGYVTGAGDYSTEALVGECAELCVKHKIIGVEDAKEALELLEDMKRTGNRPTNRFVQRINYYLSQKENR</sequence>
<name>A0A6J5S098_9CAUD</name>
<dbReference type="EMBL" id="LR797036">
    <property type="protein sequence ID" value="CAB4182549.1"/>
    <property type="molecule type" value="Genomic_DNA"/>
</dbReference>
<evidence type="ECO:0008006" key="4">
    <source>
        <dbReference type="Google" id="ProtNLM"/>
    </source>
</evidence>
<organism evidence="3">
    <name type="scientific">uncultured Caudovirales phage</name>
    <dbReference type="NCBI Taxonomy" id="2100421"/>
    <lineage>
        <taxon>Viruses</taxon>
        <taxon>Duplodnaviria</taxon>
        <taxon>Heunggongvirae</taxon>
        <taxon>Uroviricota</taxon>
        <taxon>Caudoviricetes</taxon>
        <taxon>Peduoviridae</taxon>
        <taxon>Maltschvirus</taxon>
        <taxon>Maltschvirus maltsch</taxon>
    </lineage>
</organism>
<evidence type="ECO:0000256" key="1">
    <source>
        <dbReference type="SAM" id="MobiDB-lite"/>
    </source>
</evidence>